<protein>
    <submittedName>
        <fullName evidence="1">Uncharacterized protein</fullName>
    </submittedName>
</protein>
<dbReference type="EMBL" id="BK032591">
    <property type="protein sequence ID" value="DAF50000.1"/>
    <property type="molecule type" value="Genomic_DNA"/>
</dbReference>
<sequence length="30" mass="3814">MVHEIKRIQSYSPKHRHYTILWYWLHCALC</sequence>
<accession>A0A8S5SGE7</accession>
<reference evidence="1" key="1">
    <citation type="journal article" date="2021" name="Proc. Natl. Acad. Sci. U.S.A.">
        <title>A Catalog of Tens of Thousands of Viruses from Human Metagenomes Reveals Hidden Associations with Chronic Diseases.</title>
        <authorList>
            <person name="Tisza M.J."/>
            <person name="Buck C.B."/>
        </authorList>
    </citation>
    <scope>NUCLEOTIDE SEQUENCE</scope>
    <source>
        <strain evidence="1">CtxvK3</strain>
    </source>
</reference>
<evidence type="ECO:0000313" key="1">
    <source>
        <dbReference type="EMBL" id="DAF50000.1"/>
    </source>
</evidence>
<organism evidence="1">
    <name type="scientific">Siphoviridae sp. ctxvK3</name>
    <dbReference type="NCBI Taxonomy" id="2827975"/>
    <lineage>
        <taxon>Viruses</taxon>
        <taxon>Duplodnaviria</taxon>
        <taxon>Heunggongvirae</taxon>
        <taxon>Uroviricota</taxon>
        <taxon>Caudoviricetes</taxon>
    </lineage>
</organism>
<name>A0A8S5SGE7_9CAUD</name>
<proteinExistence type="predicted"/>